<feature type="domain" description="DUF630" evidence="1">
    <location>
        <begin position="1"/>
        <end position="59"/>
    </location>
</feature>
<dbReference type="InterPro" id="IPR006868">
    <property type="entry name" value="DUF630"/>
</dbReference>
<accession>A0AAW0L8G2</accession>
<dbReference type="AlphaFoldDB" id="A0AAW0L8G2"/>
<dbReference type="Pfam" id="PF04783">
    <property type="entry name" value="DUF630"/>
    <property type="match status" value="1"/>
</dbReference>
<organism evidence="2 3">
    <name type="scientific">Quercus suber</name>
    <name type="common">Cork oak</name>
    <dbReference type="NCBI Taxonomy" id="58331"/>
    <lineage>
        <taxon>Eukaryota</taxon>
        <taxon>Viridiplantae</taxon>
        <taxon>Streptophyta</taxon>
        <taxon>Embryophyta</taxon>
        <taxon>Tracheophyta</taxon>
        <taxon>Spermatophyta</taxon>
        <taxon>Magnoliopsida</taxon>
        <taxon>eudicotyledons</taxon>
        <taxon>Gunneridae</taxon>
        <taxon>Pentapetalae</taxon>
        <taxon>rosids</taxon>
        <taxon>fabids</taxon>
        <taxon>Fagales</taxon>
        <taxon>Fagaceae</taxon>
        <taxon>Quercus</taxon>
    </lineage>
</organism>
<proteinExistence type="predicted"/>
<evidence type="ECO:0000313" key="2">
    <source>
        <dbReference type="EMBL" id="KAK7847084.1"/>
    </source>
</evidence>
<dbReference type="PANTHER" id="PTHR21450">
    <property type="entry name" value="PROTEIN ALTERED PHOSPHATE STARVATION RESPONSE 1"/>
    <property type="match status" value="1"/>
</dbReference>
<protein>
    <submittedName>
        <fullName evidence="2">Nitrate regulatory gene2 protein</fullName>
    </submittedName>
</protein>
<sequence length="72" mass="8346">MGCANSKTDKNEGLCLCKERKRFIKQAIDSRYALATAHVSYTQSLRNIGIALWRYAETEVLIRWSFYANKEI</sequence>
<gene>
    <name evidence="2" type="primary">NRG2_9</name>
    <name evidence="2" type="ORF">CFP56_007127</name>
</gene>
<reference evidence="2 3" key="1">
    <citation type="journal article" date="2018" name="Sci. Data">
        <title>The draft genome sequence of cork oak.</title>
        <authorList>
            <person name="Ramos A.M."/>
            <person name="Usie A."/>
            <person name="Barbosa P."/>
            <person name="Barros P.M."/>
            <person name="Capote T."/>
            <person name="Chaves I."/>
            <person name="Simoes F."/>
            <person name="Abreu I."/>
            <person name="Carrasquinho I."/>
            <person name="Faro C."/>
            <person name="Guimaraes J.B."/>
            <person name="Mendonca D."/>
            <person name="Nobrega F."/>
            <person name="Rodrigues L."/>
            <person name="Saibo N.J.M."/>
            <person name="Varela M.C."/>
            <person name="Egas C."/>
            <person name="Matos J."/>
            <person name="Miguel C.M."/>
            <person name="Oliveira M.M."/>
            <person name="Ricardo C.P."/>
            <person name="Goncalves S."/>
        </authorList>
    </citation>
    <scope>NUCLEOTIDE SEQUENCE [LARGE SCALE GENOMIC DNA]</scope>
    <source>
        <strain evidence="3">cv. HL8</strain>
    </source>
</reference>
<evidence type="ECO:0000313" key="3">
    <source>
        <dbReference type="Proteomes" id="UP000237347"/>
    </source>
</evidence>
<keyword evidence="3" id="KW-1185">Reference proteome</keyword>
<name>A0AAW0L8G2_QUESU</name>
<dbReference type="EMBL" id="PKMF04000146">
    <property type="protein sequence ID" value="KAK7847084.1"/>
    <property type="molecule type" value="Genomic_DNA"/>
</dbReference>
<dbReference type="Proteomes" id="UP000237347">
    <property type="component" value="Unassembled WGS sequence"/>
</dbReference>
<dbReference type="PANTHER" id="PTHR21450:SF35">
    <property type="entry name" value="TRANSCRIPTION FACTOR, PUTATIVE (DUF630 AND DUF632)-RELATED"/>
    <property type="match status" value="1"/>
</dbReference>
<comment type="caution">
    <text evidence="2">The sequence shown here is derived from an EMBL/GenBank/DDBJ whole genome shotgun (WGS) entry which is preliminary data.</text>
</comment>
<evidence type="ECO:0000259" key="1">
    <source>
        <dbReference type="Pfam" id="PF04783"/>
    </source>
</evidence>